<dbReference type="KEGG" id="lez:GLE_5534"/>
<proteinExistence type="predicted"/>
<dbReference type="EMBL" id="CP013140">
    <property type="protein sequence ID" value="ALN60875.1"/>
    <property type="molecule type" value="Genomic_DNA"/>
</dbReference>
<evidence type="ECO:0000313" key="2">
    <source>
        <dbReference type="Proteomes" id="UP000061569"/>
    </source>
</evidence>
<accession>A0A0S2DQ48</accession>
<dbReference type="Proteomes" id="UP000061569">
    <property type="component" value="Chromosome"/>
</dbReference>
<protein>
    <submittedName>
        <fullName evidence="1">Myosin, heavy polypeptide 7B, cardiac muscle, beta isoform 1</fullName>
    </submittedName>
</protein>
<name>A0A0S2DQ48_LYSEN</name>
<evidence type="ECO:0000313" key="1">
    <source>
        <dbReference type="EMBL" id="ALN60875.1"/>
    </source>
</evidence>
<reference evidence="1 2" key="1">
    <citation type="submission" date="2015-11" db="EMBL/GenBank/DDBJ databases">
        <title>Genome sequences of Lysobacter enzymogenes strain C3 and Lysobacter antibioticus ATCC 29479.</title>
        <authorList>
            <person name="Kobayashi D.Y."/>
        </authorList>
    </citation>
    <scope>NUCLEOTIDE SEQUENCE [LARGE SCALE GENOMIC DNA]</scope>
    <source>
        <strain evidence="1 2">C3</strain>
    </source>
</reference>
<dbReference type="PATRIC" id="fig|69.6.peg.5453"/>
<gene>
    <name evidence="1" type="ORF">GLE_5534</name>
</gene>
<dbReference type="STRING" id="69.GLE_5534"/>
<dbReference type="OrthoDB" id="9937311at2"/>
<dbReference type="AlphaFoldDB" id="A0A0S2DQ48"/>
<sequence>MKLNPFTKKQKNTDPSRYDELCAQFVEAEVRFAASKAALEKAQADYDAKFKAFHTLEAKSQSTFWSTQEQTLHREMNRAQHHQQECQSAHRTIEREFNKLRSRIEAPNQLSKSKAQLAQLEKQHGDLRNELAKAQARQNQLQTRADQLAQDVENDQRLAAQALIDSDDEAPEIALPKGQAELHVVRAALEQIGKRIEELQTQLNEMPKRLRDALRSVYCNQATHAETELEEALPGFVGHIARYKVAQYRAGWTSSTQRHEIDIPDNAWEAANTRLDAEMRA</sequence>
<organism evidence="1 2">
    <name type="scientific">Lysobacter enzymogenes</name>
    <dbReference type="NCBI Taxonomy" id="69"/>
    <lineage>
        <taxon>Bacteria</taxon>
        <taxon>Pseudomonadati</taxon>
        <taxon>Pseudomonadota</taxon>
        <taxon>Gammaproteobacteria</taxon>
        <taxon>Lysobacterales</taxon>
        <taxon>Lysobacteraceae</taxon>
        <taxon>Lysobacter</taxon>
    </lineage>
</organism>